<dbReference type="AlphaFoldDB" id="A0A6C0HED1"/>
<name>A0A6C0HED1_9ZZZZ</name>
<proteinExistence type="predicted"/>
<reference evidence="1" key="1">
    <citation type="journal article" date="2020" name="Nature">
        <title>Giant virus diversity and host interactions through global metagenomics.</title>
        <authorList>
            <person name="Schulz F."/>
            <person name="Roux S."/>
            <person name="Paez-Espino D."/>
            <person name="Jungbluth S."/>
            <person name="Walsh D.A."/>
            <person name="Denef V.J."/>
            <person name="McMahon K.D."/>
            <person name="Konstantinidis K.T."/>
            <person name="Eloe-Fadrosh E.A."/>
            <person name="Kyrpides N.C."/>
            <person name="Woyke T."/>
        </authorList>
    </citation>
    <scope>NUCLEOTIDE SEQUENCE</scope>
    <source>
        <strain evidence="1">GVMAG-M-3300023179-92</strain>
    </source>
</reference>
<evidence type="ECO:0000313" key="1">
    <source>
        <dbReference type="EMBL" id="QHT78727.1"/>
    </source>
</evidence>
<dbReference type="EMBL" id="MN739936">
    <property type="protein sequence ID" value="QHT78727.1"/>
    <property type="molecule type" value="Genomic_DNA"/>
</dbReference>
<organism evidence="1">
    <name type="scientific">viral metagenome</name>
    <dbReference type="NCBI Taxonomy" id="1070528"/>
    <lineage>
        <taxon>unclassified sequences</taxon>
        <taxon>metagenomes</taxon>
        <taxon>organismal metagenomes</taxon>
    </lineage>
</organism>
<sequence>MNNYEIKPINLSDYSLNTEITTENDSINLNYACDDDGDYETAYSSVSTKATSNEDTKEQDKLLLHGDFINNMSSFAHLPPKFLGIDTRTFGKTSSLYFDKDKLHPFLLLKEFSMNSSTNIEDRLQCMRYMVHIPYLNGHDHCMEACKVILEDENIEVNKRFYFFANNDKYFKLTDQLVYDLHSFFLRLGIQRKYPLSMLLISARYVLSFYPDESQEREDALDFVLDLADDKQQSENIRGECADILYSFGREEETIYGMKILQEIGYMDQDLQKTTLYSNRQNVHDKTINDSVRRTINSLHKEYLKSSKENLLGQCTLEFLHKLVYDEFKVDEQDSLLREKVQQFFVRVMTDPTKFENLTLCDIFLLVLTKVQSLQGDVKKECYKRIIEEIEDASDTCHTGYVSRLVNVLSGFVEGEDNLLTIDPRDELRSAIFARLNTSISTLPHYLKEDVTNSLWGDDKSTFEEFLSLYGDTIREELITEYKEILEEAEVNQIYEKTIKDFQGI</sequence>
<accession>A0A6C0HED1</accession>
<protein>
    <submittedName>
        <fullName evidence="1">Uncharacterized protein</fullName>
    </submittedName>
</protein>